<evidence type="ECO:0008006" key="3">
    <source>
        <dbReference type="Google" id="ProtNLM"/>
    </source>
</evidence>
<gene>
    <name evidence="1" type="ORF">EHQ60_04950</name>
</gene>
<accession>A0ABY2MRM3</accession>
<evidence type="ECO:0000313" key="1">
    <source>
        <dbReference type="EMBL" id="TGL73412.1"/>
    </source>
</evidence>
<proteinExistence type="predicted"/>
<dbReference type="Proteomes" id="UP000297352">
    <property type="component" value="Unassembled WGS sequence"/>
</dbReference>
<dbReference type="Gene3D" id="2.60.40.2340">
    <property type="match status" value="1"/>
</dbReference>
<name>A0ABY2MRM3_9LEPT</name>
<evidence type="ECO:0000313" key="2">
    <source>
        <dbReference type="Proteomes" id="UP000297352"/>
    </source>
</evidence>
<reference evidence="2" key="1">
    <citation type="journal article" date="2019" name="PLoS Negl. Trop. Dis.">
        <title>Revisiting the worldwide diversity of Leptospira species in the environment.</title>
        <authorList>
            <person name="Vincent A.T."/>
            <person name="Schiettekatte O."/>
            <person name="Bourhy P."/>
            <person name="Veyrier F.J."/>
            <person name="Picardeau M."/>
        </authorList>
    </citation>
    <scope>NUCLEOTIDE SEQUENCE [LARGE SCALE GENOMIC DNA]</scope>
    <source>
        <strain evidence="2">201702449</strain>
    </source>
</reference>
<keyword evidence="2" id="KW-1185">Reference proteome</keyword>
<sequence>MLNDSVPNCLASIDPLLFFVILSLFFFNHCKGENFSNVCDPQSKAFYQTIFLKFALNDKSVACGIGPMPGKEITSFSIPSLGINGIISDSNISLLSDTLTTFTPLIAKFTTTGKNVSIGDVTQTSEVTSNSFSANLVYTVTATDGTTKDYTVTLTAPRTY</sequence>
<dbReference type="EMBL" id="RQGI01000018">
    <property type="protein sequence ID" value="TGL73412.1"/>
    <property type="molecule type" value="Genomic_DNA"/>
</dbReference>
<organism evidence="1 2">
    <name type="scientific">Leptospira levettii</name>
    <dbReference type="NCBI Taxonomy" id="2023178"/>
    <lineage>
        <taxon>Bacteria</taxon>
        <taxon>Pseudomonadati</taxon>
        <taxon>Spirochaetota</taxon>
        <taxon>Spirochaetia</taxon>
        <taxon>Leptospirales</taxon>
        <taxon>Leptospiraceae</taxon>
        <taxon>Leptospira</taxon>
    </lineage>
</organism>
<comment type="caution">
    <text evidence="1">The sequence shown here is derived from an EMBL/GenBank/DDBJ whole genome shotgun (WGS) entry which is preliminary data.</text>
</comment>
<protein>
    <recommendedName>
        <fullName evidence="3">DUF5018 domain-containing protein</fullName>
    </recommendedName>
</protein>